<feature type="region of interest" description="Disordered" evidence="1">
    <location>
        <begin position="1"/>
        <end position="45"/>
    </location>
</feature>
<dbReference type="RefSeq" id="WP_250923127.1">
    <property type="nucleotide sequence ID" value="NZ_JAMQAW010000050.1"/>
</dbReference>
<evidence type="ECO:0000256" key="1">
    <source>
        <dbReference type="SAM" id="MobiDB-lite"/>
    </source>
</evidence>
<organism evidence="2 3">
    <name type="scientific">Streptomyces albipurpureus</name>
    <dbReference type="NCBI Taxonomy" id="2897419"/>
    <lineage>
        <taxon>Bacteria</taxon>
        <taxon>Bacillati</taxon>
        <taxon>Actinomycetota</taxon>
        <taxon>Actinomycetes</taxon>
        <taxon>Kitasatosporales</taxon>
        <taxon>Streptomycetaceae</taxon>
        <taxon>Streptomyces</taxon>
    </lineage>
</organism>
<dbReference type="EMBL" id="JAMQAW010000050">
    <property type="protein sequence ID" value="MCM2392802.1"/>
    <property type="molecule type" value="Genomic_DNA"/>
</dbReference>
<sequence length="70" mass="7466">MTCDTGITDPKASRPHPAEIRYGTPGPVAVPQWPARSQNGGNATAKRLADAVVSAQPTEPDRFNKILARL</sequence>
<gene>
    <name evidence="2" type="ORF">NBG84_31710</name>
</gene>
<keyword evidence="3" id="KW-1185">Reference proteome</keyword>
<name>A0ABT0UW38_9ACTN</name>
<comment type="caution">
    <text evidence="2">The sequence shown here is derived from an EMBL/GenBank/DDBJ whole genome shotgun (WGS) entry which is preliminary data.</text>
</comment>
<reference evidence="2" key="1">
    <citation type="submission" date="2022-06" db="EMBL/GenBank/DDBJ databases">
        <title>Genome public.</title>
        <authorList>
            <person name="Sun Q."/>
        </authorList>
    </citation>
    <scope>NUCLEOTIDE SEQUENCE</scope>
    <source>
        <strain evidence="2">CWNU-1</strain>
    </source>
</reference>
<protein>
    <submittedName>
        <fullName evidence="2">Uncharacterized protein</fullName>
    </submittedName>
</protein>
<evidence type="ECO:0000313" key="3">
    <source>
        <dbReference type="Proteomes" id="UP001431429"/>
    </source>
</evidence>
<dbReference type="Proteomes" id="UP001431429">
    <property type="component" value="Unassembled WGS sequence"/>
</dbReference>
<accession>A0ABT0UW38</accession>
<evidence type="ECO:0000313" key="2">
    <source>
        <dbReference type="EMBL" id="MCM2392802.1"/>
    </source>
</evidence>
<proteinExistence type="predicted"/>